<dbReference type="GeneID" id="18163611"/>
<dbReference type="OrthoDB" id="4870641at2759"/>
<evidence type="ECO:0000313" key="2">
    <source>
        <dbReference type="EMBL" id="EGX96922.1"/>
    </source>
</evidence>
<dbReference type="EMBL" id="JH126399">
    <property type="protein sequence ID" value="EGX96922.1"/>
    <property type="molecule type" value="Genomic_DNA"/>
</dbReference>
<feature type="compositionally biased region" description="Basic and acidic residues" evidence="1">
    <location>
        <begin position="153"/>
        <end position="164"/>
    </location>
</feature>
<accession>G3J5X0</accession>
<proteinExistence type="predicted"/>
<organism evidence="2 3">
    <name type="scientific">Cordyceps militaris (strain CM01)</name>
    <name type="common">Caterpillar fungus</name>
    <dbReference type="NCBI Taxonomy" id="983644"/>
    <lineage>
        <taxon>Eukaryota</taxon>
        <taxon>Fungi</taxon>
        <taxon>Dikarya</taxon>
        <taxon>Ascomycota</taxon>
        <taxon>Pezizomycotina</taxon>
        <taxon>Sordariomycetes</taxon>
        <taxon>Hypocreomycetidae</taxon>
        <taxon>Hypocreales</taxon>
        <taxon>Cordycipitaceae</taxon>
        <taxon>Cordyceps</taxon>
    </lineage>
</organism>
<dbReference type="eggNOG" id="ENOG502T3VP">
    <property type="taxonomic scope" value="Eukaryota"/>
</dbReference>
<dbReference type="OMA" id="KRVMDFG"/>
<feature type="compositionally biased region" description="Acidic residues" evidence="1">
    <location>
        <begin position="142"/>
        <end position="152"/>
    </location>
</feature>
<dbReference type="Proteomes" id="UP000001610">
    <property type="component" value="Unassembled WGS sequence"/>
</dbReference>
<protein>
    <submittedName>
        <fullName evidence="2">Uncharacterized protein</fullName>
    </submittedName>
</protein>
<dbReference type="InParanoid" id="G3J5X0"/>
<keyword evidence="3" id="KW-1185">Reference proteome</keyword>
<feature type="compositionally biased region" description="Acidic residues" evidence="1">
    <location>
        <begin position="165"/>
        <end position="178"/>
    </location>
</feature>
<evidence type="ECO:0000313" key="3">
    <source>
        <dbReference type="Proteomes" id="UP000001610"/>
    </source>
</evidence>
<dbReference type="VEuPathDB" id="FungiDB:CCM_01580"/>
<dbReference type="KEGG" id="cmt:CCM_01580"/>
<feature type="region of interest" description="Disordered" evidence="1">
    <location>
        <begin position="122"/>
        <end position="186"/>
    </location>
</feature>
<dbReference type="AlphaFoldDB" id="G3J5X0"/>
<gene>
    <name evidence="2" type="ORF">CCM_01580</name>
</gene>
<sequence>MADGTGHEMMDAFDSATLNAAAVGAAGADMVPRSFDYTDLTVLSDGSDNDRDATAGLPTFKAKVAVMHDLPPALPEAESFAEVYSCGSTAQTTKVEPLQTQTSLHTEVQVTVSGASREIIYIDSSGEESEENYESERNDDSERNDESDEDYESERNDENEKSDESYEDDDNDRNDEDASSPIRRLTLEESCCDMPNSRHRAIPISDICAPETTHAAIFVATQNATVETESSEDNVPLAILRRNRLGNKHKMRDNQVTKLTLVNRPTSPPKLSPKRRRQSRIFDSDAFDAAIYIQSELQPPPGVKVPRPTKASSAFPPDARIFVPANPAIHGPVVRSKKWWKDKRREIRDRPKRKTWFGKVTQRMRWLYNKQMAAEAKRQAPVRGAAGRRTRQDPQPAAYKRIIDFGDVPADRLPADVLSTPGWAKACEWQRKMREQDVAMERQVEHICMEFLLGGRPLYLYSTFGRLEMVQTTAA</sequence>
<evidence type="ECO:0000256" key="1">
    <source>
        <dbReference type="SAM" id="MobiDB-lite"/>
    </source>
</evidence>
<name>G3J5X0_CORMM</name>
<dbReference type="HOGENOM" id="CLU_574930_0_0_1"/>
<reference evidence="2 3" key="1">
    <citation type="journal article" date="2011" name="Genome Biol.">
        <title>Genome sequence of the insect pathogenic fungus Cordyceps militaris, a valued traditional Chinese medicine.</title>
        <authorList>
            <person name="Zheng P."/>
            <person name="Xia Y."/>
            <person name="Xiao G."/>
            <person name="Xiong C."/>
            <person name="Hu X."/>
            <person name="Zhang S."/>
            <person name="Zheng H."/>
            <person name="Huang Y."/>
            <person name="Zhou Y."/>
            <person name="Wang S."/>
            <person name="Zhao G.P."/>
            <person name="Liu X."/>
            <person name="St Leger R.J."/>
            <person name="Wang C."/>
        </authorList>
    </citation>
    <scope>NUCLEOTIDE SEQUENCE [LARGE SCALE GENOMIC DNA]</scope>
    <source>
        <strain evidence="2 3">CM01</strain>
    </source>
</reference>
<dbReference type="RefSeq" id="XP_006666799.1">
    <property type="nucleotide sequence ID" value="XM_006666736.1"/>
</dbReference>